<feature type="chain" id="PRO_5011780682" description="DUF481 domain-containing protein" evidence="1">
    <location>
        <begin position="28"/>
        <end position="315"/>
    </location>
</feature>
<dbReference type="AlphaFoldDB" id="A0A1G5R0U4"/>
<evidence type="ECO:0000313" key="3">
    <source>
        <dbReference type="Proteomes" id="UP000198767"/>
    </source>
</evidence>
<evidence type="ECO:0000313" key="2">
    <source>
        <dbReference type="EMBL" id="SCZ67498.1"/>
    </source>
</evidence>
<name>A0A1G5R0U4_9RHOB</name>
<gene>
    <name evidence="2" type="ORF">SAMN04488118_10765</name>
</gene>
<keyword evidence="3" id="KW-1185">Reference proteome</keyword>
<accession>A0A1G5R0U4</accession>
<dbReference type="STRING" id="1156985.SAMN04488118_10765"/>
<evidence type="ECO:0000256" key="1">
    <source>
        <dbReference type="SAM" id="SignalP"/>
    </source>
</evidence>
<reference evidence="2 3" key="1">
    <citation type="submission" date="2016-10" db="EMBL/GenBank/DDBJ databases">
        <authorList>
            <person name="de Groot N.N."/>
        </authorList>
    </citation>
    <scope>NUCLEOTIDE SEQUENCE [LARGE SCALE GENOMIC DNA]</scope>
    <source>
        <strain evidence="2 3">U95</strain>
    </source>
</reference>
<keyword evidence="1" id="KW-0732">Signal</keyword>
<sequence length="315" mass="35872">MPLNVISNMCFSCIAAVILSGGTYATAETFGPPKTSLRLVGQLGTAARVVDQSSDIAATELRFSPSLSAQGRVEWQNADGRQIYLDPGITVNLFPSQTDLNEARLSLFGEYRFNLTPERDKQIRLRTGIERLSRFPDERFIRYTAQGALRVRHARGRSSIYTLRYRYRDQNEANSFDGFDQNELFGSVRYAWAPPQGRVEQIAVTPYFDLRDAEGQNFSYDEFGIRVQSRYRLRSDVTLNASARAFVRDYKDVFSAVFPIERNDTRTAFEVELRKAYSLDTAFFAAVGWETNRSNIPVRDYQGVTLRLGIEVTLR</sequence>
<evidence type="ECO:0008006" key="4">
    <source>
        <dbReference type="Google" id="ProtNLM"/>
    </source>
</evidence>
<dbReference type="EMBL" id="FMWG01000007">
    <property type="protein sequence ID" value="SCZ67498.1"/>
    <property type="molecule type" value="Genomic_DNA"/>
</dbReference>
<protein>
    <recommendedName>
        <fullName evidence="4">DUF481 domain-containing protein</fullName>
    </recommendedName>
</protein>
<feature type="signal peptide" evidence="1">
    <location>
        <begin position="1"/>
        <end position="27"/>
    </location>
</feature>
<proteinExistence type="predicted"/>
<organism evidence="2 3">
    <name type="scientific">Epibacterium ulvae</name>
    <dbReference type="NCBI Taxonomy" id="1156985"/>
    <lineage>
        <taxon>Bacteria</taxon>
        <taxon>Pseudomonadati</taxon>
        <taxon>Pseudomonadota</taxon>
        <taxon>Alphaproteobacteria</taxon>
        <taxon>Rhodobacterales</taxon>
        <taxon>Roseobacteraceae</taxon>
        <taxon>Epibacterium</taxon>
    </lineage>
</organism>
<dbReference type="RefSeq" id="WP_139163204.1">
    <property type="nucleotide sequence ID" value="NZ_FMWG01000007.1"/>
</dbReference>
<dbReference type="OrthoDB" id="7853481at2"/>
<dbReference type="Proteomes" id="UP000198767">
    <property type="component" value="Unassembled WGS sequence"/>
</dbReference>